<dbReference type="Gene3D" id="2.130.10.10">
    <property type="entry name" value="YVTN repeat-like/Quinoprotein amine dehydrogenase"/>
    <property type="match status" value="2"/>
</dbReference>
<keyword evidence="1 4" id="KW-0853">WD repeat</keyword>
<evidence type="ECO:0000256" key="4">
    <source>
        <dbReference type="PROSITE-ProRule" id="PRU00221"/>
    </source>
</evidence>
<protein>
    <recommendedName>
        <fullName evidence="7">P21-activated protein kinase-interacting protein 1-like</fullName>
    </recommendedName>
</protein>
<evidence type="ECO:0000256" key="1">
    <source>
        <dbReference type="ARBA" id="ARBA00022574"/>
    </source>
</evidence>
<comment type="function">
    <text evidence="3">Negatively regulates the PAK1 kinase. PAK1 is a member of the PAK kinase family, which has been shown to play a positive role in the regulation of signaling pathways involving MAPK8 and RELA. PAK1 exists as an inactive homodimer, which is activated by binding of small GTPases such as CDC42 to an N-terminal regulatory domain. PAK1IP1 also binds to the N-terminus of PAK1, and inhibits the specific activation of PAK1 by CDC42. May be involved in ribosomal large subunit assembly.</text>
</comment>
<organism evidence="5 6">
    <name type="scientific">Clavelina lepadiformis</name>
    <name type="common">Light-bulb sea squirt</name>
    <name type="synonym">Ascidia lepadiformis</name>
    <dbReference type="NCBI Taxonomy" id="159417"/>
    <lineage>
        <taxon>Eukaryota</taxon>
        <taxon>Metazoa</taxon>
        <taxon>Chordata</taxon>
        <taxon>Tunicata</taxon>
        <taxon>Ascidiacea</taxon>
        <taxon>Aplousobranchia</taxon>
        <taxon>Clavelinidae</taxon>
        <taxon>Clavelina</taxon>
    </lineage>
</organism>
<dbReference type="InterPro" id="IPR015943">
    <property type="entry name" value="WD40/YVTN_repeat-like_dom_sf"/>
</dbReference>
<dbReference type="InterPro" id="IPR036322">
    <property type="entry name" value="WD40_repeat_dom_sf"/>
</dbReference>
<evidence type="ECO:0000313" key="6">
    <source>
        <dbReference type="Proteomes" id="UP001642483"/>
    </source>
</evidence>
<dbReference type="SMART" id="SM00320">
    <property type="entry name" value="WD40"/>
    <property type="match status" value="6"/>
</dbReference>
<reference evidence="5 6" key="1">
    <citation type="submission" date="2024-02" db="EMBL/GenBank/DDBJ databases">
        <authorList>
            <person name="Daric V."/>
            <person name="Darras S."/>
        </authorList>
    </citation>
    <scope>NUCLEOTIDE SEQUENCE [LARGE SCALE GENOMIC DNA]</scope>
</reference>
<evidence type="ECO:0000313" key="5">
    <source>
        <dbReference type="EMBL" id="CAK8674313.1"/>
    </source>
</evidence>
<dbReference type="PROSITE" id="PS00678">
    <property type="entry name" value="WD_REPEATS_1"/>
    <property type="match status" value="1"/>
</dbReference>
<keyword evidence="2" id="KW-0677">Repeat</keyword>
<evidence type="ECO:0000256" key="2">
    <source>
        <dbReference type="ARBA" id="ARBA00022737"/>
    </source>
</evidence>
<dbReference type="CDD" id="cd00200">
    <property type="entry name" value="WD40"/>
    <property type="match status" value="1"/>
</dbReference>
<name>A0ABP0F883_CLALP</name>
<feature type="repeat" description="WD" evidence="4">
    <location>
        <begin position="78"/>
        <end position="109"/>
    </location>
</feature>
<sequence>MFKIVAGCYEQLVLGYEVISQKTTNEDLELSWKSAFTDHSQQGCIKCVASNDTFVATGSSDETICLYDLQLDQELGSLVGHRGAINQLVFPDKKHLISCSDDGDICVWEAAVDGSLLKTLKGHKGPVTSFAIHPSGKLGISASMKDGTLRTWNMIIGRSVYVKNFKKHQIEFVRWSKDGMHYITASQHFVQIYELDSAKCVHEFESGNAIMTVEVTQINNKAAVVFGDSGGNINIYSIPDGVCMCKYKAHENRVKSVYPFSPPPSCGQSKNGCWIASASSDGKIIVWKVNTLSVEEKTYEGYQILTIDTGARLTCVTVWCHTDDQIDDADPKEGAVTEEKTQIMSDQVLESTKKKKLRKRKNNEVADVDTFKKSLLTS</sequence>
<dbReference type="PANTHER" id="PTHR44675:SF1">
    <property type="entry name" value="P21-ACTIVATED PROTEIN KINASE-INTERACTING PROTEIN 1"/>
    <property type="match status" value="1"/>
</dbReference>
<dbReference type="Proteomes" id="UP001642483">
    <property type="component" value="Unassembled WGS sequence"/>
</dbReference>
<dbReference type="Pfam" id="PF00400">
    <property type="entry name" value="WD40"/>
    <property type="match status" value="4"/>
</dbReference>
<dbReference type="InterPro" id="IPR001680">
    <property type="entry name" value="WD40_rpt"/>
</dbReference>
<dbReference type="PANTHER" id="PTHR44675">
    <property type="entry name" value="PAK1 INTERACTING PROTEIN 1"/>
    <property type="match status" value="1"/>
</dbReference>
<comment type="caution">
    <text evidence="5">The sequence shown here is derived from an EMBL/GenBank/DDBJ whole genome shotgun (WGS) entry which is preliminary data.</text>
</comment>
<dbReference type="PROSITE" id="PS50082">
    <property type="entry name" value="WD_REPEATS_2"/>
    <property type="match status" value="2"/>
</dbReference>
<evidence type="ECO:0000256" key="3">
    <source>
        <dbReference type="ARBA" id="ARBA00045213"/>
    </source>
</evidence>
<dbReference type="EMBL" id="CAWYQH010000013">
    <property type="protein sequence ID" value="CAK8674313.1"/>
    <property type="molecule type" value="Genomic_DNA"/>
</dbReference>
<feature type="repeat" description="WD" evidence="4">
    <location>
        <begin position="120"/>
        <end position="162"/>
    </location>
</feature>
<proteinExistence type="predicted"/>
<evidence type="ECO:0008006" key="7">
    <source>
        <dbReference type="Google" id="ProtNLM"/>
    </source>
</evidence>
<gene>
    <name evidence="5" type="ORF">CVLEPA_LOCUS4025</name>
</gene>
<keyword evidence="6" id="KW-1185">Reference proteome</keyword>
<dbReference type="InterPro" id="IPR051959">
    <property type="entry name" value="PAK1-Kinase_Regulator"/>
</dbReference>
<dbReference type="SUPFAM" id="SSF50978">
    <property type="entry name" value="WD40 repeat-like"/>
    <property type="match status" value="1"/>
</dbReference>
<accession>A0ABP0F883</accession>
<dbReference type="InterPro" id="IPR019775">
    <property type="entry name" value="WD40_repeat_CS"/>
</dbReference>